<dbReference type="Pfam" id="PF12730">
    <property type="entry name" value="ABC2_membrane_4"/>
    <property type="match status" value="1"/>
</dbReference>
<dbReference type="PANTHER" id="PTHR37305:SF1">
    <property type="entry name" value="MEMBRANE PROTEIN"/>
    <property type="match status" value="1"/>
</dbReference>
<feature type="transmembrane region" description="Helical" evidence="1">
    <location>
        <begin position="186"/>
        <end position="207"/>
    </location>
</feature>
<feature type="transmembrane region" description="Helical" evidence="1">
    <location>
        <begin position="65"/>
        <end position="82"/>
    </location>
</feature>
<evidence type="ECO:0000313" key="3">
    <source>
        <dbReference type="Proteomes" id="UP000242520"/>
    </source>
</evidence>
<sequence length="277" mass="32845">MYKLFLCEWQKLWNKKSTLLCFLCIPLIIFFTAQYYLKTNTILKPTNPEFTSFYNFPVAAIQEQLLFSFNILVIFLIVLSVTEEYKSKQIRMILIRPINLSDIFIVKYITIIIIVFLFLITYLLCSYFIGYILFSKINKIKIFYCNNTLNANQMLLYTIKYYSISFLTLCTMSTIIFFISTISKSVVIASGTSIGILMFFIIYPTFIEIFFRFIKTPINLNLIKLKMLSITQIQFEGIARILGSKNYSSYVFTILFVYFFTFFSLCYYIYSKKDYYI</sequence>
<dbReference type="Proteomes" id="UP000242520">
    <property type="component" value="Unassembled WGS sequence"/>
</dbReference>
<accession>A0A1M5SE62</accession>
<feature type="transmembrane region" description="Helical" evidence="1">
    <location>
        <begin position="20"/>
        <end position="37"/>
    </location>
</feature>
<evidence type="ECO:0000256" key="1">
    <source>
        <dbReference type="SAM" id="Phobius"/>
    </source>
</evidence>
<keyword evidence="1" id="KW-1133">Transmembrane helix</keyword>
<keyword evidence="1" id="KW-0472">Membrane</keyword>
<protein>
    <recommendedName>
        <fullName evidence="4">ABC-2 family transporter protein</fullName>
    </recommendedName>
</protein>
<dbReference type="OrthoDB" id="2677990at2"/>
<name>A0A1M5SE62_9FIRM</name>
<evidence type="ECO:0008006" key="4">
    <source>
        <dbReference type="Google" id="ProtNLM"/>
    </source>
</evidence>
<dbReference type="RefSeq" id="WP_072725584.1">
    <property type="nucleotide sequence ID" value="NZ_FQXH01000019.1"/>
</dbReference>
<reference evidence="3" key="1">
    <citation type="submission" date="2016-11" db="EMBL/GenBank/DDBJ databases">
        <authorList>
            <person name="Varghese N."/>
            <person name="Submissions S."/>
        </authorList>
    </citation>
    <scope>NUCLEOTIDE SEQUENCE [LARGE SCALE GENOMIC DNA]</scope>
    <source>
        <strain evidence="3">DSM 15285</strain>
    </source>
</reference>
<dbReference type="AlphaFoldDB" id="A0A1M5SE62"/>
<organism evidence="2 3">
    <name type="scientific">Tepidibacter thalassicus DSM 15285</name>
    <dbReference type="NCBI Taxonomy" id="1123350"/>
    <lineage>
        <taxon>Bacteria</taxon>
        <taxon>Bacillati</taxon>
        <taxon>Bacillota</taxon>
        <taxon>Clostridia</taxon>
        <taxon>Peptostreptococcales</taxon>
        <taxon>Peptostreptococcaceae</taxon>
        <taxon>Tepidibacter</taxon>
    </lineage>
</organism>
<evidence type="ECO:0000313" key="2">
    <source>
        <dbReference type="EMBL" id="SHH36761.1"/>
    </source>
</evidence>
<feature type="transmembrane region" description="Helical" evidence="1">
    <location>
        <begin position="250"/>
        <end position="270"/>
    </location>
</feature>
<keyword evidence="3" id="KW-1185">Reference proteome</keyword>
<dbReference type="STRING" id="1123350.SAMN02744040_01732"/>
<proteinExistence type="predicted"/>
<gene>
    <name evidence="2" type="ORF">SAMN02744040_01732</name>
</gene>
<feature type="transmembrane region" description="Helical" evidence="1">
    <location>
        <begin position="154"/>
        <end position="179"/>
    </location>
</feature>
<dbReference type="PANTHER" id="PTHR37305">
    <property type="entry name" value="INTEGRAL MEMBRANE PROTEIN-RELATED"/>
    <property type="match status" value="1"/>
</dbReference>
<keyword evidence="1" id="KW-0812">Transmembrane</keyword>
<dbReference type="EMBL" id="FQXH01000019">
    <property type="protein sequence ID" value="SHH36761.1"/>
    <property type="molecule type" value="Genomic_DNA"/>
</dbReference>
<feature type="transmembrane region" description="Helical" evidence="1">
    <location>
        <begin position="103"/>
        <end position="134"/>
    </location>
</feature>